<gene>
    <name evidence="2" type="ORF">MGWOODY_Clf156</name>
</gene>
<feature type="region of interest" description="Disordered" evidence="1">
    <location>
        <begin position="22"/>
        <end position="41"/>
    </location>
</feature>
<dbReference type="AlphaFoldDB" id="A0A160VFX2"/>
<accession>A0A160VFX2</accession>
<reference evidence="2" key="1">
    <citation type="submission" date="2015-10" db="EMBL/GenBank/DDBJ databases">
        <authorList>
            <person name="Gilbert D.G."/>
        </authorList>
    </citation>
    <scope>NUCLEOTIDE SEQUENCE</scope>
</reference>
<name>A0A160VFX2_9ZZZZ</name>
<evidence type="ECO:0000256" key="1">
    <source>
        <dbReference type="SAM" id="MobiDB-lite"/>
    </source>
</evidence>
<dbReference type="EMBL" id="FAXA01000476">
    <property type="protein sequence ID" value="CUV03790.1"/>
    <property type="molecule type" value="Genomic_DNA"/>
</dbReference>
<protein>
    <submittedName>
        <fullName evidence="2">Uncharacterized protein</fullName>
    </submittedName>
</protein>
<feature type="compositionally biased region" description="Basic and acidic residues" evidence="1">
    <location>
        <begin position="24"/>
        <end position="35"/>
    </location>
</feature>
<sequence length="257" mass="28335">MTIRSKAGVKIKTGQVELACTEQSWHKESPRDSGHGKLGSHSALSQPLVQSFIADTEITSEEPVVRYARFQIPDQAPPTVHGSIAQVSWEVTGRLEMESGNTITTSSEITILAPQVVHAGRSAADLTEEATFTGCILTMVLVNDVVGVGGYLEGELRARMNITDQAKDIRMELHSTEKSGDREDESVRQRVSLEKDVQLTSERPYVWAFSLPVPERTLPTVQSGRTSVSWRLKAVVDTDTANAEYHLERKVQIFTST</sequence>
<proteinExistence type="predicted"/>
<evidence type="ECO:0000313" key="2">
    <source>
        <dbReference type="EMBL" id="CUV03790.1"/>
    </source>
</evidence>
<organism evidence="2">
    <name type="scientific">hydrothermal vent metagenome</name>
    <dbReference type="NCBI Taxonomy" id="652676"/>
    <lineage>
        <taxon>unclassified sequences</taxon>
        <taxon>metagenomes</taxon>
        <taxon>ecological metagenomes</taxon>
    </lineage>
</organism>